<proteinExistence type="predicted"/>
<dbReference type="AlphaFoldDB" id="A0A2N3Q0Y7"/>
<reference evidence="2" key="1">
    <citation type="submission" date="2017-12" db="EMBL/GenBank/DDBJ databases">
        <title>Draft genome sequence of Telmatospirillum siberiense 26-4b1T, an acidotolerant peatland alphaproteobacterium potentially involved in sulfur cycling.</title>
        <authorList>
            <person name="Hausmann B."/>
            <person name="Pjevac P."/>
            <person name="Schreck K."/>
            <person name="Herbold C.W."/>
            <person name="Daims H."/>
            <person name="Wagner M."/>
            <person name="Pester M."/>
            <person name="Loy A."/>
        </authorList>
    </citation>
    <scope>NUCLEOTIDE SEQUENCE [LARGE SCALE GENOMIC DNA]</scope>
    <source>
        <strain evidence="2">26-4b1</strain>
    </source>
</reference>
<accession>A0A2N3Q0Y7</accession>
<sequence>MISPARADDVAVQIEAARAAYGKGDPLHALAALQAATLQLNQNLVGQFGKLLPVAPRGWVSSAPELQALDGAGGGLEVTEAYSKGEATLNVSLIIDNPAVASSMAMVQEASRQSLRPGWSKVKLGTDDAVLRFDPQTRAGEVVMVIGDRALLQIEGNEITKDDVLLEAARGWNLGALRKLIGIGS</sequence>
<comment type="caution">
    <text evidence="1">The sequence shown here is derived from an EMBL/GenBank/DDBJ whole genome shotgun (WGS) entry which is preliminary data.</text>
</comment>
<name>A0A2N3Q0Y7_9PROT</name>
<keyword evidence="2" id="KW-1185">Reference proteome</keyword>
<dbReference type="EMBL" id="PIUM01000001">
    <property type="protein sequence ID" value="PKU26313.1"/>
    <property type="molecule type" value="Genomic_DNA"/>
</dbReference>
<evidence type="ECO:0000313" key="2">
    <source>
        <dbReference type="Proteomes" id="UP000233293"/>
    </source>
</evidence>
<organism evidence="1 2">
    <name type="scientific">Telmatospirillum siberiense</name>
    <dbReference type="NCBI Taxonomy" id="382514"/>
    <lineage>
        <taxon>Bacteria</taxon>
        <taxon>Pseudomonadati</taxon>
        <taxon>Pseudomonadota</taxon>
        <taxon>Alphaproteobacteria</taxon>
        <taxon>Rhodospirillales</taxon>
        <taxon>Rhodospirillaceae</taxon>
        <taxon>Telmatospirillum</taxon>
    </lineage>
</organism>
<dbReference type="Proteomes" id="UP000233293">
    <property type="component" value="Unassembled WGS sequence"/>
</dbReference>
<gene>
    <name evidence="1" type="ORF">CWS72_00185</name>
</gene>
<protein>
    <submittedName>
        <fullName evidence="1">Uncharacterized protein</fullName>
    </submittedName>
</protein>
<evidence type="ECO:0000313" key="1">
    <source>
        <dbReference type="EMBL" id="PKU26313.1"/>
    </source>
</evidence>